<dbReference type="GO" id="GO:0006364">
    <property type="term" value="P:rRNA processing"/>
    <property type="evidence" value="ECO:0007669"/>
    <property type="project" value="TreeGrafter"/>
</dbReference>
<dbReference type="Proteomes" id="UP000275267">
    <property type="component" value="Unassembled WGS sequence"/>
</dbReference>
<dbReference type="PANTHER" id="PTHR34105:SF1">
    <property type="entry name" value="PROLINE-, GLUTAMIC ACID- AND LEUCINE-RICH PROTEIN 1"/>
    <property type="match status" value="1"/>
</dbReference>
<dbReference type="PANTHER" id="PTHR34105">
    <property type="entry name" value="PROLINE-, GLUTAMIC ACID- AND LEUCINE-RICH PROTEIN 1"/>
    <property type="match status" value="1"/>
</dbReference>
<evidence type="ECO:0000313" key="2">
    <source>
        <dbReference type="Proteomes" id="UP000275267"/>
    </source>
</evidence>
<evidence type="ECO:0000313" key="1">
    <source>
        <dbReference type="EMBL" id="RLM55123.1"/>
    </source>
</evidence>
<proteinExistence type="predicted"/>
<reference evidence="2" key="1">
    <citation type="journal article" date="2019" name="Nat. Commun.">
        <title>The genome of broomcorn millet.</title>
        <authorList>
            <person name="Zou C."/>
            <person name="Miki D."/>
            <person name="Li D."/>
            <person name="Tang Q."/>
            <person name="Xiao L."/>
            <person name="Rajput S."/>
            <person name="Deng P."/>
            <person name="Jia W."/>
            <person name="Huang R."/>
            <person name="Zhang M."/>
            <person name="Sun Y."/>
            <person name="Hu J."/>
            <person name="Fu X."/>
            <person name="Schnable P.S."/>
            <person name="Li F."/>
            <person name="Zhang H."/>
            <person name="Feng B."/>
            <person name="Zhu X."/>
            <person name="Liu R."/>
            <person name="Schnable J.C."/>
            <person name="Zhu J.-K."/>
            <person name="Zhang H."/>
        </authorList>
    </citation>
    <scope>NUCLEOTIDE SEQUENCE [LARGE SCALE GENOMIC DNA]</scope>
</reference>
<accession>A0A3L6PC54</accession>
<sequence>MDLLVIDVATKACYKAVIYEQSSPWIEDPRISDFKLASFRALWASFLSNHHERPLYLEGLELFSRGKLETGTELAKFCSHALLALDVRVHPRQLHPQYISKGVARDDLGFASQPSCSVRKRQATNDLEDECIYHQVSIAIQPVHPLTKGSAVENCTPVELSGDLSLQNDAQQPHACTVKHPPEITEYFLTEEVQAVKMTDGSYGNPSDFDTLSNSIPPDSFALLHQILITFGMKRQKGSVDIKVGFYQVMLQAGRMCQNKLQEPPLQ</sequence>
<dbReference type="OrthoDB" id="664730at2759"/>
<dbReference type="EMBL" id="PQIB02000018">
    <property type="protein sequence ID" value="RLM55123.1"/>
    <property type="molecule type" value="Genomic_DNA"/>
</dbReference>
<name>A0A3L6PC54_PANMI</name>
<gene>
    <name evidence="1" type="ORF">C2845_PM10G13090</name>
</gene>
<dbReference type="AlphaFoldDB" id="A0A3L6PC54"/>
<dbReference type="GO" id="GO:0005634">
    <property type="term" value="C:nucleus"/>
    <property type="evidence" value="ECO:0007669"/>
    <property type="project" value="TreeGrafter"/>
</dbReference>
<protein>
    <submittedName>
        <fullName evidence="1">Uncharacterized protein</fullName>
    </submittedName>
</protein>
<comment type="caution">
    <text evidence="1">The sequence shown here is derived from an EMBL/GenBank/DDBJ whole genome shotgun (WGS) entry which is preliminary data.</text>
</comment>
<organism evidence="1 2">
    <name type="scientific">Panicum miliaceum</name>
    <name type="common">Proso millet</name>
    <name type="synonym">Broomcorn millet</name>
    <dbReference type="NCBI Taxonomy" id="4540"/>
    <lineage>
        <taxon>Eukaryota</taxon>
        <taxon>Viridiplantae</taxon>
        <taxon>Streptophyta</taxon>
        <taxon>Embryophyta</taxon>
        <taxon>Tracheophyta</taxon>
        <taxon>Spermatophyta</taxon>
        <taxon>Magnoliopsida</taxon>
        <taxon>Liliopsida</taxon>
        <taxon>Poales</taxon>
        <taxon>Poaceae</taxon>
        <taxon>PACMAD clade</taxon>
        <taxon>Panicoideae</taxon>
        <taxon>Panicodae</taxon>
        <taxon>Paniceae</taxon>
        <taxon>Panicinae</taxon>
        <taxon>Panicum</taxon>
        <taxon>Panicum sect. Panicum</taxon>
    </lineage>
</organism>
<keyword evidence="2" id="KW-1185">Reference proteome</keyword>
<dbReference type="STRING" id="4540.A0A3L6PC54"/>